<proteinExistence type="predicted"/>
<dbReference type="OrthoDB" id="535677at2759"/>
<dbReference type="Proteomes" id="UP000054498">
    <property type="component" value="Unassembled WGS sequence"/>
</dbReference>
<feature type="compositionally biased region" description="Basic and acidic residues" evidence="1">
    <location>
        <begin position="75"/>
        <end position="94"/>
    </location>
</feature>
<dbReference type="EMBL" id="KK100768">
    <property type="protein sequence ID" value="KIZ03873.1"/>
    <property type="molecule type" value="Genomic_DNA"/>
</dbReference>
<accession>A0A0D2JZC7</accession>
<gene>
    <name evidence="2" type="ORF">MNEG_4090</name>
</gene>
<dbReference type="GeneID" id="25736968"/>
<dbReference type="RefSeq" id="XP_013902892.1">
    <property type="nucleotide sequence ID" value="XM_014047438.1"/>
</dbReference>
<feature type="region of interest" description="Disordered" evidence="1">
    <location>
        <begin position="145"/>
        <end position="184"/>
    </location>
</feature>
<feature type="compositionally biased region" description="Low complexity" evidence="1">
    <location>
        <begin position="164"/>
        <end position="183"/>
    </location>
</feature>
<keyword evidence="3" id="KW-1185">Reference proteome</keyword>
<feature type="compositionally biased region" description="Gly residues" evidence="1">
    <location>
        <begin position="151"/>
        <end position="163"/>
    </location>
</feature>
<evidence type="ECO:0000313" key="2">
    <source>
        <dbReference type="EMBL" id="KIZ03873.1"/>
    </source>
</evidence>
<name>A0A0D2JZC7_9CHLO</name>
<organism evidence="2 3">
    <name type="scientific">Monoraphidium neglectum</name>
    <dbReference type="NCBI Taxonomy" id="145388"/>
    <lineage>
        <taxon>Eukaryota</taxon>
        <taxon>Viridiplantae</taxon>
        <taxon>Chlorophyta</taxon>
        <taxon>core chlorophytes</taxon>
        <taxon>Chlorophyceae</taxon>
        <taxon>CS clade</taxon>
        <taxon>Sphaeropleales</taxon>
        <taxon>Selenastraceae</taxon>
        <taxon>Monoraphidium</taxon>
    </lineage>
</organism>
<dbReference type="InterPro" id="IPR011643">
    <property type="entry name" value="HCR1"/>
</dbReference>
<dbReference type="AlphaFoldDB" id="A0A0D2JZC7"/>
<reference evidence="2 3" key="1">
    <citation type="journal article" date="2013" name="BMC Genomics">
        <title>Reconstruction of the lipid metabolism for the microalga Monoraphidium neglectum from its genome sequence reveals characteristics suitable for biofuel production.</title>
        <authorList>
            <person name="Bogen C."/>
            <person name="Al-Dilaimi A."/>
            <person name="Albersmeier A."/>
            <person name="Wichmann J."/>
            <person name="Grundmann M."/>
            <person name="Rupp O."/>
            <person name="Lauersen K.J."/>
            <person name="Blifernez-Klassen O."/>
            <person name="Kalinowski J."/>
            <person name="Goesmann A."/>
            <person name="Mussgnug J.H."/>
            <person name="Kruse O."/>
        </authorList>
    </citation>
    <scope>NUCLEOTIDE SEQUENCE [LARGE SCALE GENOMIC DNA]</scope>
    <source>
        <strain evidence="2 3">SAG 48.87</strain>
    </source>
</reference>
<evidence type="ECO:0000313" key="3">
    <source>
        <dbReference type="Proteomes" id="UP000054498"/>
    </source>
</evidence>
<evidence type="ECO:0000256" key="1">
    <source>
        <dbReference type="SAM" id="MobiDB-lite"/>
    </source>
</evidence>
<feature type="region of interest" description="Disordered" evidence="1">
    <location>
        <begin position="73"/>
        <end position="94"/>
    </location>
</feature>
<protein>
    <submittedName>
        <fullName evidence="2">Uncharacterized protein</fullName>
    </submittedName>
</protein>
<dbReference type="KEGG" id="mng:MNEG_4090"/>
<dbReference type="Pfam" id="PF07692">
    <property type="entry name" value="Fea1"/>
    <property type="match status" value="1"/>
</dbReference>
<sequence>MTDAGPGGELEEEEAWGDIHVDTKKFAAVDRAVGAIVKSRAARKAKEAELRARVAQQQQELSEAAAERLAAAGERAAEAEAEAAARREGHAADIEGMEAEVKGELAGGVGAGRTAAPEPATLEAVIQPAPDFLDALFAMGCSKPAPQAAAGRGGGSRGGGGAGAAAAAAAQQQQQQQQEHQQGAAGGAGVAAGYRDANLHLLLQLLASLCQLSSAGRLPALQLPEGHGRQLAAALLHLHADPRARAAALPQLHDALAALLDAFGETEWGRVLPDLAARLAAPLGPSHRAALGVLLELPATGASGRACALQRAGGMQLLHRLVRREPPPAPSGRARAGAAAGPSALDAVTALGSDDQAVAKLVQRLTPSGDASKRGGGGGGGKGAASASTDYWALQSAVEAVDMVLWSFVDRPGGEGPGLDERISALFIAHLQTLTRLLRSQVSAHHLRMRISELQNVYEPEFFNQGTKGQALRGYTFVSDVTPYLGVSKDICAIKKVINSRDPDYGGAQNIYSTGSTGSLALKTLEDPAWLDTVTQGALDGVKPFTSNVLRVQLIAKTLENSLQARIATAKKLDAATGAPSSVDRAWAVFVGGEPACGLWAGSLKRAALFGTKTDCDTSNVAANVRAAMISAQKAAAKGDLAALTAARNAVQGQLAAVYVQATIAFAHEMYLDRAAQADNLELPPTLPIEDQAQAYAFFRVIAPLVFQANATAGQAINFLLYPGQPAADDVDLRVGRALASVYKGLGVTPTDVGQYGKQQPDLGCAAPAGAATPAAPATGGARRLAAAARAVATGPRMLGRRLRAVASVQHGKAARR</sequence>